<name>A0A132NW64_GIAIN</name>
<evidence type="ECO:0000256" key="1">
    <source>
        <dbReference type="SAM" id="MobiDB-lite"/>
    </source>
</evidence>
<accession>A0A132NW64</accession>
<feature type="region of interest" description="Disordered" evidence="1">
    <location>
        <begin position="53"/>
        <end position="72"/>
    </location>
</feature>
<feature type="compositionally biased region" description="Low complexity" evidence="1">
    <location>
        <begin position="58"/>
        <end position="69"/>
    </location>
</feature>
<sequence>MLKFAPPDPALSSSHVEYEGSTIKLDDVAAQMSNQTSGIGALNDLSSSDSIYPSKLTQSQSHHSQYHSSLGFDLQKKPFRRRRPLKTLSNRLNIAGSISKIREDPPSTSPLDPAMPPEASATGSQGFELIGDGMPKAENRPSRQALLTSPNESISDTSSVRCYKGDESITALQSEFLDTVPLLLQDIPFSDAVAPSPSNRSLTNQLPSSAKSGQKISFANSFMTMFGDKSRPSTRPAPPASLNSTTVAVPTSNPFFPRSKSAVQLSTSEGIQQPADPTESMKPRKASISGQAVKWDSAAIAAELTDINSGFLHNAITTSMHAMGVESRQELITLQNTVDAQTKLITELTARIKILEARQHISAEKIAKMNKTVNVLNPELVLRIIKYQKELDGTLKTITKKQDVLSEDSQRRINDLRDLVADLPTILARLTTLEKEILASKDVVEKLKQRVLK</sequence>
<gene>
    <name evidence="2" type="ORF">QR46_2092</name>
</gene>
<comment type="caution">
    <text evidence="2">The sequence shown here is derived from an EMBL/GenBank/DDBJ whole genome shotgun (WGS) entry which is preliminary data.</text>
</comment>
<feature type="region of interest" description="Disordered" evidence="1">
    <location>
        <begin position="228"/>
        <end position="288"/>
    </location>
</feature>
<protein>
    <submittedName>
        <fullName evidence="2">Uncharacterized protein</fullName>
    </submittedName>
</protein>
<feature type="region of interest" description="Disordered" evidence="1">
    <location>
        <begin position="98"/>
        <end position="160"/>
    </location>
</feature>
<dbReference type="OrthoDB" id="10256923at2759"/>
<dbReference type="AlphaFoldDB" id="A0A132NW64"/>
<dbReference type="EMBL" id="JXTI01000051">
    <property type="protein sequence ID" value="KWX13912.1"/>
    <property type="molecule type" value="Genomic_DNA"/>
</dbReference>
<feature type="compositionally biased region" description="Polar residues" evidence="1">
    <location>
        <begin position="242"/>
        <end position="254"/>
    </location>
</feature>
<organism evidence="2 3">
    <name type="scientific">Giardia duodenalis assemblage B</name>
    <dbReference type="NCBI Taxonomy" id="1394984"/>
    <lineage>
        <taxon>Eukaryota</taxon>
        <taxon>Metamonada</taxon>
        <taxon>Diplomonadida</taxon>
        <taxon>Hexamitidae</taxon>
        <taxon>Giardiinae</taxon>
        <taxon>Giardia</taxon>
    </lineage>
</organism>
<evidence type="ECO:0000313" key="2">
    <source>
        <dbReference type="EMBL" id="KWX13912.1"/>
    </source>
</evidence>
<evidence type="ECO:0000313" key="3">
    <source>
        <dbReference type="Proteomes" id="UP000070089"/>
    </source>
</evidence>
<dbReference type="Proteomes" id="UP000070089">
    <property type="component" value="Unassembled WGS sequence"/>
</dbReference>
<reference evidence="2 3" key="1">
    <citation type="journal article" date="2015" name="Mol. Biochem. Parasitol.">
        <title>Identification of polymorphic genes for use in assemblage B genotyping assays through comparative genomics of multiple assemblage B Giardia duodenalis isolates.</title>
        <authorList>
            <person name="Wielinga C."/>
            <person name="Thompson R.C."/>
            <person name="Monis P."/>
            <person name="Ryan U."/>
        </authorList>
    </citation>
    <scope>NUCLEOTIDE SEQUENCE [LARGE SCALE GENOMIC DNA]</scope>
    <source>
        <strain evidence="2 3">BAH15c1</strain>
    </source>
</reference>
<proteinExistence type="predicted"/>
<dbReference type="VEuPathDB" id="GiardiaDB:QR46_2092"/>
<feature type="compositionally biased region" description="Polar residues" evidence="1">
    <location>
        <begin position="145"/>
        <end position="160"/>
    </location>
</feature>
<feature type="compositionally biased region" description="Polar residues" evidence="1">
    <location>
        <begin position="261"/>
        <end position="271"/>
    </location>
</feature>